<keyword evidence="5 7" id="KW-0627">Porphyrin biosynthesis</keyword>
<dbReference type="NCBIfam" id="TIGR00109">
    <property type="entry name" value="hemH"/>
    <property type="match status" value="1"/>
</dbReference>
<evidence type="ECO:0000256" key="8">
    <source>
        <dbReference type="RuleBase" id="RU000607"/>
    </source>
</evidence>
<comment type="catalytic activity">
    <reaction evidence="7 8">
        <text>heme b + 2 H(+) = protoporphyrin IX + Fe(2+)</text>
        <dbReference type="Rhea" id="RHEA:22584"/>
        <dbReference type="ChEBI" id="CHEBI:15378"/>
        <dbReference type="ChEBI" id="CHEBI:29033"/>
        <dbReference type="ChEBI" id="CHEBI:57306"/>
        <dbReference type="ChEBI" id="CHEBI:60344"/>
        <dbReference type="EC" id="4.98.1.1"/>
    </reaction>
</comment>
<dbReference type="HAMAP" id="MF_00323">
    <property type="entry name" value="Ferrochelatase"/>
    <property type="match status" value="1"/>
</dbReference>
<feature type="binding site" evidence="7">
    <location>
        <position position="292"/>
    </location>
    <ligand>
        <name>Fe(2+)</name>
        <dbReference type="ChEBI" id="CHEBI:29033"/>
    </ligand>
</feature>
<comment type="subcellular location">
    <subcellularLocation>
        <location evidence="7 8">Cytoplasm</location>
    </subcellularLocation>
</comment>
<dbReference type="CDD" id="cd00419">
    <property type="entry name" value="Ferrochelatase_C"/>
    <property type="match status" value="1"/>
</dbReference>
<evidence type="ECO:0000256" key="1">
    <source>
        <dbReference type="ARBA" id="ARBA00007718"/>
    </source>
</evidence>
<gene>
    <name evidence="7" type="primary">hemH</name>
    <name evidence="9" type="ORF">TH19_00640</name>
</gene>
<sequence length="376" mass="41799">MKDNPMSETTRKKRAIVLFNLGGPDSPEAVEPFLFNLFNDPAIISLPNPFRFLLAKLISRRRAPIAREIYDHIGGKSPLLELTQEQADALQVALNEEDDGYENRCFIAMRYWKPFADDTAQAVKAWGADEQILLPLYPQFSTTTSGSSVKDWKRACHKVGLTAPIKTACCYPTNPGFVEASAEMIRAGYDRALAKANELGIDKPRVLFSAHGVPKAVITKRGDPYQSQIEKTSAAVVEKMAIEGLDWNVCYQSRVGPMEWIGPSTEHEIERAGREGKAIVVVPIAFVTEHSETLVELDIEYGELAYEKNVPIYERVRTVCSHPKFINGLVSVVKQTQAELDEKGSDDYTVESRGWWCPDEHSCAVAKQPGLKPAGV</sequence>
<comment type="caution">
    <text evidence="9">The sequence shown here is derived from an EMBL/GenBank/DDBJ whole genome shotgun (WGS) entry which is preliminary data.</text>
</comment>
<dbReference type="EC" id="4.98.1.1" evidence="7 8"/>
<evidence type="ECO:0000256" key="2">
    <source>
        <dbReference type="ARBA" id="ARBA00023004"/>
    </source>
</evidence>
<protein>
    <recommendedName>
        <fullName evidence="7 8">Ferrochelatase</fullName>
        <ecNumber evidence="7 8">4.98.1.1</ecNumber>
    </recommendedName>
    <alternativeName>
        <fullName evidence="7">Heme synthase</fullName>
    </alternativeName>
    <alternativeName>
        <fullName evidence="7">Protoheme ferro-lyase</fullName>
    </alternativeName>
</protein>
<dbReference type="GO" id="GO:0005737">
    <property type="term" value="C:cytoplasm"/>
    <property type="evidence" value="ECO:0007669"/>
    <property type="project" value="UniProtKB-SubCell"/>
</dbReference>
<dbReference type="Proteomes" id="UP000253226">
    <property type="component" value="Unassembled WGS sequence"/>
</dbReference>
<evidence type="ECO:0000256" key="5">
    <source>
        <dbReference type="ARBA" id="ARBA00023244"/>
    </source>
</evidence>
<dbReference type="UniPathway" id="UPA00252">
    <property type="reaction ID" value="UER00325"/>
</dbReference>
<dbReference type="Gene3D" id="3.40.50.1400">
    <property type="match status" value="2"/>
</dbReference>
<comment type="pathway">
    <text evidence="7 8">Porphyrin-containing compound metabolism; protoheme biosynthesis; protoheme from protoporphyrin-IX: step 1/1.</text>
</comment>
<evidence type="ECO:0000313" key="9">
    <source>
        <dbReference type="EMBL" id="RCK39599.1"/>
    </source>
</evidence>
<dbReference type="GO" id="GO:0004325">
    <property type="term" value="F:ferrochelatase activity"/>
    <property type="evidence" value="ECO:0007669"/>
    <property type="project" value="UniProtKB-UniRule"/>
</dbReference>
<keyword evidence="7 8" id="KW-0963">Cytoplasm</keyword>
<comment type="similarity">
    <text evidence="1 7 8">Belongs to the ferrochelatase family.</text>
</comment>
<dbReference type="CDD" id="cd03411">
    <property type="entry name" value="Ferrochelatase_N"/>
    <property type="match status" value="1"/>
</dbReference>
<evidence type="ECO:0000256" key="7">
    <source>
        <dbReference type="HAMAP-Rule" id="MF_00323"/>
    </source>
</evidence>
<dbReference type="AlphaFoldDB" id="A0A367WEA1"/>
<dbReference type="PANTHER" id="PTHR11108">
    <property type="entry name" value="FERROCHELATASE"/>
    <property type="match status" value="1"/>
</dbReference>
<reference evidence="9 10" key="1">
    <citation type="submission" date="2014-07" db="EMBL/GenBank/DDBJ databases">
        <title>Draft genome sequence of Thalassospira profundimaris 35.</title>
        <authorList>
            <person name="Lai Q."/>
            <person name="Shao Z."/>
        </authorList>
    </citation>
    <scope>NUCLEOTIDE SEQUENCE [LARGE SCALE GENOMIC DNA]</scope>
    <source>
        <strain evidence="9 10">35</strain>
    </source>
</reference>
<dbReference type="SUPFAM" id="SSF53800">
    <property type="entry name" value="Chelatase"/>
    <property type="match status" value="1"/>
</dbReference>
<keyword evidence="4 7" id="KW-0456">Lyase</keyword>
<dbReference type="InterPro" id="IPR019772">
    <property type="entry name" value="Ferrochelatase_AS"/>
</dbReference>
<dbReference type="Pfam" id="PF00762">
    <property type="entry name" value="Ferrochelatase"/>
    <property type="match status" value="1"/>
</dbReference>
<feature type="binding site" evidence="7">
    <location>
        <position position="211"/>
    </location>
    <ligand>
        <name>Fe(2+)</name>
        <dbReference type="ChEBI" id="CHEBI:29033"/>
    </ligand>
</feature>
<comment type="function">
    <text evidence="7 8">Catalyzes the ferrous insertion into protoporphyrin IX.</text>
</comment>
<dbReference type="PANTHER" id="PTHR11108:SF1">
    <property type="entry name" value="FERROCHELATASE, MITOCHONDRIAL"/>
    <property type="match status" value="1"/>
</dbReference>
<evidence type="ECO:0000256" key="4">
    <source>
        <dbReference type="ARBA" id="ARBA00023239"/>
    </source>
</evidence>
<keyword evidence="7" id="KW-0479">Metal-binding</keyword>
<dbReference type="GO" id="GO:0006783">
    <property type="term" value="P:heme biosynthetic process"/>
    <property type="evidence" value="ECO:0007669"/>
    <property type="project" value="UniProtKB-UniRule"/>
</dbReference>
<name>A0A367WEA1_9PROT</name>
<dbReference type="PROSITE" id="PS00534">
    <property type="entry name" value="FERROCHELATASE"/>
    <property type="match status" value="1"/>
</dbReference>
<evidence type="ECO:0000256" key="3">
    <source>
        <dbReference type="ARBA" id="ARBA00023133"/>
    </source>
</evidence>
<dbReference type="InterPro" id="IPR033644">
    <property type="entry name" value="Ferrochelatase_C"/>
</dbReference>
<proteinExistence type="inferred from homology"/>
<keyword evidence="3 7" id="KW-0350">Heme biosynthesis</keyword>
<dbReference type="EMBL" id="JPWF01000001">
    <property type="protein sequence ID" value="RCK39599.1"/>
    <property type="molecule type" value="Genomic_DNA"/>
</dbReference>
<organism evidence="9 10">
    <name type="scientific">Thalassospira profundimaris</name>
    <dbReference type="NCBI Taxonomy" id="502049"/>
    <lineage>
        <taxon>Bacteria</taxon>
        <taxon>Pseudomonadati</taxon>
        <taxon>Pseudomonadota</taxon>
        <taxon>Alphaproteobacteria</taxon>
        <taxon>Rhodospirillales</taxon>
        <taxon>Thalassospiraceae</taxon>
        <taxon>Thalassospira</taxon>
    </lineage>
</organism>
<evidence type="ECO:0000256" key="6">
    <source>
        <dbReference type="ARBA" id="ARBA00024536"/>
    </source>
</evidence>
<dbReference type="InterPro" id="IPR001015">
    <property type="entry name" value="Ferrochelatase"/>
</dbReference>
<evidence type="ECO:0000313" key="10">
    <source>
        <dbReference type="Proteomes" id="UP000253226"/>
    </source>
</evidence>
<accession>A0A367WEA1</accession>
<dbReference type="GO" id="GO:0046872">
    <property type="term" value="F:metal ion binding"/>
    <property type="evidence" value="ECO:0007669"/>
    <property type="project" value="UniProtKB-KW"/>
</dbReference>
<dbReference type="InterPro" id="IPR033659">
    <property type="entry name" value="Ferrochelatase_N"/>
</dbReference>
<keyword evidence="2 7" id="KW-0408">Iron</keyword>
<comment type="catalytic activity">
    <reaction evidence="6">
        <text>Fe-coproporphyrin III + 2 H(+) = coproporphyrin III + Fe(2+)</text>
        <dbReference type="Rhea" id="RHEA:49572"/>
        <dbReference type="ChEBI" id="CHEBI:15378"/>
        <dbReference type="ChEBI" id="CHEBI:29033"/>
        <dbReference type="ChEBI" id="CHEBI:68438"/>
        <dbReference type="ChEBI" id="CHEBI:131725"/>
        <dbReference type="EC" id="4.99.1.9"/>
    </reaction>
    <physiologicalReaction direction="right-to-left" evidence="6">
        <dbReference type="Rhea" id="RHEA:49574"/>
    </physiologicalReaction>
</comment>